<dbReference type="InterPro" id="IPR050237">
    <property type="entry name" value="ATP-dep_AMP-bd_enzyme"/>
</dbReference>
<feature type="domain" description="AMP-binding enzyme C-terminal" evidence="2">
    <location>
        <begin position="422"/>
        <end position="497"/>
    </location>
</feature>
<dbReference type="InterPro" id="IPR000873">
    <property type="entry name" value="AMP-dep_synth/lig_dom"/>
</dbReference>
<dbReference type="PANTHER" id="PTHR43767">
    <property type="entry name" value="LONG-CHAIN-FATTY-ACID--COA LIGASE"/>
    <property type="match status" value="1"/>
</dbReference>
<accession>A0ABT5YMZ4</accession>
<dbReference type="PANTHER" id="PTHR43767:SF7">
    <property type="entry name" value="MEDIUM_LONG-CHAIN-FATTY-ACID--COA LIGASE FADD8"/>
    <property type="match status" value="1"/>
</dbReference>
<evidence type="ECO:0000313" key="3">
    <source>
        <dbReference type="EMBL" id="MDF2096207.1"/>
    </source>
</evidence>
<dbReference type="Gene3D" id="3.30.300.30">
    <property type="match status" value="1"/>
</dbReference>
<dbReference type="InterPro" id="IPR025110">
    <property type="entry name" value="AMP-bd_C"/>
</dbReference>
<dbReference type="EMBL" id="JARHUD010000005">
    <property type="protein sequence ID" value="MDF2096207.1"/>
    <property type="molecule type" value="Genomic_DNA"/>
</dbReference>
<dbReference type="RefSeq" id="WP_275822399.1">
    <property type="nucleotide sequence ID" value="NZ_JARHUD010000005.1"/>
</dbReference>
<keyword evidence="4" id="KW-1185">Reference proteome</keyword>
<name>A0ABT5YMZ4_9PROT</name>
<dbReference type="InterPro" id="IPR020845">
    <property type="entry name" value="AMP-binding_CS"/>
</dbReference>
<dbReference type="InterPro" id="IPR042099">
    <property type="entry name" value="ANL_N_sf"/>
</dbReference>
<feature type="domain" description="AMP-dependent synthetase/ligase" evidence="1">
    <location>
        <begin position="9"/>
        <end position="372"/>
    </location>
</feature>
<proteinExistence type="predicted"/>
<comment type="caution">
    <text evidence="3">The sequence shown here is derived from an EMBL/GenBank/DDBJ whole genome shotgun (WGS) entry which is preliminary data.</text>
</comment>
<sequence length="513" mass="55074">MNMAELLRRSVGAGAKRPAVAYGNQVLQDYQSLAARASALAAGLRQRFALEPGDRVALAMKNCPEYLEVLYGLWWGGFAAVPMNAKLHPREFAYMLEHCGARLCFTTSDLSAAVGGVTAGLPEMLEVIEAGSSDYEALFSTGETTQPHPSGRDDLAWLFYTSGTTGRPKGAMLSHGNLLAMTACYLADVDAIAPQDTILHAAPMSHGSGLYLVPHVAAGACNLVPESGGFDAEEVLDLLQHHHGVTAFFAPTMIRRLVEHPATAAADLSNLKTIVYGGAPMYVADVERALGVLGNRLAQIYGQGESPMCITALPKHLYADRTHPRWRERIASAGQAQLLMEVAVVGEGDRPLPPGESGEVIVRGPAVMQGYWADAEATAATLAGGWLHTGDLGALDEDGFLTLMDRSKDVIISGGSNIYPREVEEVLLRHPGVAECSVIGAPDADWGEITVAFVVMRGGAEPDPQALDRLCLEEIARFKRPKHYRFIDALPKSNYGKILKTELRKLMESQTAS</sequence>
<dbReference type="Pfam" id="PF00501">
    <property type="entry name" value="AMP-binding"/>
    <property type="match status" value="1"/>
</dbReference>
<gene>
    <name evidence="3" type="ORF">P2G67_09490</name>
</gene>
<dbReference type="PROSITE" id="PS00455">
    <property type="entry name" value="AMP_BINDING"/>
    <property type="match status" value="1"/>
</dbReference>
<evidence type="ECO:0000259" key="1">
    <source>
        <dbReference type="Pfam" id="PF00501"/>
    </source>
</evidence>
<dbReference type="Pfam" id="PF13193">
    <property type="entry name" value="AMP-binding_C"/>
    <property type="match status" value="1"/>
</dbReference>
<evidence type="ECO:0000259" key="2">
    <source>
        <dbReference type="Pfam" id="PF13193"/>
    </source>
</evidence>
<protein>
    <submittedName>
        <fullName evidence="3">AMP-binding protein</fullName>
    </submittedName>
</protein>
<evidence type="ECO:0000313" key="4">
    <source>
        <dbReference type="Proteomes" id="UP001215503"/>
    </source>
</evidence>
<organism evidence="3 4">
    <name type="scientific">Aquibaculum arenosum</name>
    <dbReference type="NCBI Taxonomy" id="3032591"/>
    <lineage>
        <taxon>Bacteria</taxon>
        <taxon>Pseudomonadati</taxon>
        <taxon>Pseudomonadota</taxon>
        <taxon>Alphaproteobacteria</taxon>
        <taxon>Rhodospirillales</taxon>
        <taxon>Rhodovibrionaceae</taxon>
        <taxon>Aquibaculum</taxon>
    </lineage>
</organism>
<dbReference type="SUPFAM" id="SSF56801">
    <property type="entry name" value="Acetyl-CoA synthetase-like"/>
    <property type="match status" value="1"/>
</dbReference>
<dbReference type="Proteomes" id="UP001215503">
    <property type="component" value="Unassembled WGS sequence"/>
</dbReference>
<reference evidence="3 4" key="1">
    <citation type="submission" date="2023-03" db="EMBL/GenBank/DDBJ databases">
        <title>Fodinicurvata sp. CAU 1616 isolated from sea sendiment.</title>
        <authorList>
            <person name="Kim W."/>
        </authorList>
    </citation>
    <scope>NUCLEOTIDE SEQUENCE [LARGE SCALE GENOMIC DNA]</scope>
    <source>
        <strain evidence="3 4">CAU 1616</strain>
    </source>
</reference>
<dbReference type="InterPro" id="IPR045851">
    <property type="entry name" value="AMP-bd_C_sf"/>
</dbReference>
<dbReference type="Gene3D" id="3.40.50.12780">
    <property type="entry name" value="N-terminal domain of ligase-like"/>
    <property type="match status" value="1"/>
</dbReference>